<sequence>VSIGVSGWLLHPSDVTAPWRPISASTTEPFALRWELDALLHLGTSLASVLRSRAWRAAQMELAQQVLLRSAAAALWPVTLVSAASSWLDNPFGVARARADKAGLVLADALAREKVQGARPVSLVGYSLGARVVFACLSELARQRCFGVVENAVLMGAAAPAEPGAWRRARSVVAGRLVNAWSGNDGVLAVVHRGTSPGKVWAGIAGLRAITGVRGVENVDVSDLVSGHAKYR</sequence>
<dbReference type="OrthoDB" id="277931at2759"/>
<evidence type="ECO:0000256" key="3">
    <source>
        <dbReference type="ARBA" id="ARBA00022692"/>
    </source>
</evidence>
<evidence type="ECO:0000313" key="6">
    <source>
        <dbReference type="EMBL" id="KAF2453219.1"/>
    </source>
</evidence>
<dbReference type="PANTHER" id="PTHR17920:SF22">
    <property type="entry name" value="DUF726 DOMAIN PROTEIN (AFU_ORTHOLOGUE AFUA_2G12860)"/>
    <property type="match status" value="1"/>
</dbReference>
<dbReference type="Pfam" id="PF05277">
    <property type="entry name" value="DUF726"/>
    <property type="match status" value="1"/>
</dbReference>
<dbReference type="GO" id="GO:0016020">
    <property type="term" value="C:membrane"/>
    <property type="evidence" value="ECO:0007669"/>
    <property type="project" value="UniProtKB-SubCell"/>
</dbReference>
<reference evidence="6" key="1">
    <citation type="journal article" date="2020" name="Stud. Mycol.">
        <title>101 Dothideomycetes genomes: a test case for predicting lifestyles and emergence of pathogens.</title>
        <authorList>
            <person name="Haridas S."/>
            <person name="Albert R."/>
            <person name="Binder M."/>
            <person name="Bloem J."/>
            <person name="Labutti K."/>
            <person name="Salamov A."/>
            <person name="Andreopoulos B."/>
            <person name="Baker S."/>
            <person name="Barry K."/>
            <person name="Bills G."/>
            <person name="Bluhm B."/>
            <person name="Cannon C."/>
            <person name="Castanera R."/>
            <person name="Culley D."/>
            <person name="Daum C."/>
            <person name="Ezra D."/>
            <person name="Gonzalez J."/>
            <person name="Henrissat B."/>
            <person name="Kuo A."/>
            <person name="Liang C."/>
            <person name="Lipzen A."/>
            <person name="Lutzoni F."/>
            <person name="Magnuson J."/>
            <person name="Mondo S."/>
            <person name="Nolan M."/>
            <person name="Ohm R."/>
            <person name="Pangilinan J."/>
            <person name="Park H.-J."/>
            <person name="Ramirez L."/>
            <person name="Alfaro M."/>
            <person name="Sun H."/>
            <person name="Tritt A."/>
            <person name="Yoshinaga Y."/>
            <person name="Zwiers L.-H."/>
            <person name="Turgeon B."/>
            <person name="Goodwin S."/>
            <person name="Spatafora J."/>
            <person name="Crous P."/>
            <person name="Grigoriev I."/>
        </authorList>
    </citation>
    <scope>NUCLEOTIDE SEQUENCE</scope>
    <source>
        <strain evidence="6">ATCC 16933</strain>
    </source>
</reference>
<dbReference type="Gene3D" id="3.40.50.1820">
    <property type="entry name" value="alpha/beta hydrolase"/>
    <property type="match status" value="1"/>
</dbReference>
<proteinExistence type="inferred from homology"/>
<gene>
    <name evidence="6" type="ORF">BDY21DRAFT_258170</name>
</gene>
<feature type="non-terminal residue" evidence="6">
    <location>
        <position position="232"/>
    </location>
</feature>
<dbReference type="AlphaFoldDB" id="A0A6A6NNI7"/>
<protein>
    <recommendedName>
        <fullName evidence="8">DUF726-domain-containing protein</fullName>
    </recommendedName>
</protein>
<keyword evidence="7" id="KW-1185">Reference proteome</keyword>
<evidence type="ECO:0000256" key="5">
    <source>
        <dbReference type="ARBA" id="ARBA00023136"/>
    </source>
</evidence>
<comment type="similarity">
    <text evidence="2">Belongs to the TMCO4 family.</text>
</comment>
<dbReference type="InterPro" id="IPR007941">
    <property type="entry name" value="DUF726"/>
</dbReference>
<dbReference type="PANTHER" id="PTHR17920">
    <property type="entry name" value="TRANSMEMBRANE AND COILED-COIL DOMAIN-CONTAINING PROTEIN 4 TMCO4"/>
    <property type="match status" value="1"/>
</dbReference>
<evidence type="ECO:0008006" key="8">
    <source>
        <dbReference type="Google" id="ProtNLM"/>
    </source>
</evidence>
<keyword evidence="5" id="KW-0472">Membrane</keyword>
<evidence type="ECO:0000256" key="1">
    <source>
        <dbReference type="ARBA" id="ARBA00004141"/>
    </source>
</evidence>
<evidence type="ECO:0000313" key="7">
    <source>
        <dbReference type="Proteomes" id="UP000799766"/>
    </source>
</evidence>
<dbReference type="EMBL" id="MU001699">
    <property type="protein sequence ID" value="KAF2453219.1"/>
    <property type="molecule type" value="Genomic_DNA"/>
</dbReference>
<feature type="non-terminal residue" evidence="6">
    <location>
        <position position="1"/>
    </location>
</feature>
<keyword evidence="4" id="KW-1133">Transmembrane helix</keyword>
<accession>A0A6A6NNI7</accession>
<comment type="subcellular location">
    <subcellularLocation>
        <location evidence="1">Membrane</location>
        <topology evidence="1">Multi-pass membrane protein</topology>
    </subcellularLocation>
</comment>
<evidence type="ECO:0000256" key="2">
    <source>
        <dbReference type="ARBA" id="ARBA00009824"/>
    </source>
</evidence>
<evidence type="ECO:0000256" key="4">
    <source>
        <dbReference type="ARBA" id="ARBA00022989"/>
    </source>
</evidence>
<dbReference type="InterPro" id="IPR029058">
    <property type="entry name" value="AB_hydrolase_fold"/>
</dbReference>
<keyword evidence="3" id="KW-0812">Transmembrane</keyword>
<dbReference type="SUPFAM" id="SSF53474">
    <property type="entry name" value="alpha/beta-Hydrolases"/>
    <property type="match status" value="1"/>
</dbReference>
<name>A0A6A6NNI7_9PEZI</name>
<organism evidence="6 7">
    <name type="scientific">Lineolata rhizophorae</name>
    <dbReference type="NCBI Taxonomy" id="578093"/>
    <lineage>
        <taxon>Eukaryota</taxon>
        <taxon>Fungi</taxon>
        <taxon>Dikarya</taxon>
        <taxon>Ascomycota</taxon>
        <taxon>Pezizomycotina</taxon>
        <taxon>Dothideomycetes</taxon>
        <taxon>Dothideomycetes incertae sedis</taxon>
        <taxon>Lineolatales</taxon>
        <taxon>Lineolataceae</taxon>
        <taxon>Lineolata</taxon>
    </lineage>
</organism>
<dbReference type="Proteomes" id="UP000799766">
    <property type="component" value="Unassembled WGS sequence"/>
</dbReference>